<gene>
    <name evidence="2" type="ORF">ASNO1_77040</name>
</gene>
<organism evidence="2 3">
    <name type="scientific">Corallococcus caeni</name>
    <dbReference type="NCBI Taxonomy" id="3082388"/>
    <lineage>
        <taxon>Bacteria</taxon>
        <taxon>Pseudomonadati</taxon>
        <taxon>Myxococcota</taxon>
        <taxon>Myxococcia</taxon>
        <taxon>Myxococcales</taxon>
        <taxon>Cystobacterineae</taxon>
        <taxon>Myxococcaceae</taxon>
        <taxon>Corallococcus</taxon>
    </lineage>
</organism>
<protein>
    <submittedName>
        <fullName evidence="2">SDR family oxidoreductase</fullName>
    </submittedName>
</protein>
<dbReference type="SUPFAM" id="SSF51735">
    <property type="entry name" value="NAD(P)-binding Rossmann-fold domains"/>
    <property type="match status" value="1"/>
</dbReference>
<evidence type="ECO:0000259" key="1">
    <source>
        <dbReference type="Pfam" id="PF01370"/>
    </source>
</evidence>
<dbReference type="InterPro" id="IPR001509">
    <property type="entry name" value="Epimerase_deHydtase"/>
</dbReference>
<dbReference type="PANTHER" id="PTHR48079:SF6">
    <property type="entry name" value="NAD(P)-BINDING DOMAIN-CONTAINING PROTEIN-RELATED"/>
    <property type="match status" value="1"/>
</dbReference>
<dbReference type="EMBL" id="BTTX01000013">
    <property type="protein sequence ID" value="GMU11450.1"/>
    <property type="molecule type" value="Genomic_DNA"/>
</dbReference>
<dbReference type="Gene3D" id="3.40.50.720">
    <property type="entry name" value="NAD(P)-binding Rossmann-like Domain"/>
    <property type="match status" value="1"/>
</dbReference>
<proteinExistence type="predicted"/>
<reference evidence="2 3" key="1">
    <citation type="journal article" date="2024" name="Arch. Microbiol.">
        <title>Corallococcus caeni sp. nov., a novel myxobacterium isolated from activated sludge.</title>
        <authorList>
            <person name="Tomita S."/>
            <person name="Nakai R."/>
            <person name="Kuroda K."/>
            <person name="Kurashita H."/>
            <person name="Hatamoto M."/>
            <person name="Yamaguchi T."/>
            <person name="Narihiro T."/>
        </authorList>
    </citation>
    <scope>NUCLEOTIDE SEQUENCE [LARGE SCALE GENOMIC DNA]</scope>
    <source>
        <strain evidence="2 3">NO1</strain>
    </source>
</reference>
<feature type="domain" description="NAD-dependent epimerase/dehydratase" evidence="1">
    <location>
        <begin position="91"/>
        <end position="210"/>
    </location>
</feature>
<dbReference type="CDD" id="cd05266">
    <property type="entry name" value="SDR_a4"/>
    <property type="match status" value="1"/>
</dbReference>
<evidence type="ECO:0000313" key="3">
    <source>
        <dbReference type="Proteomes" id="UP001342631"/>
    </source>
</evidence>
<dbReference type="PANTHER" id="PTHR48079">
    <property type="entry name" value="PROTEIN YEEZ"/>
    <property type="match status" value="1"/>
</dbReference>
<dbReference type="Pfam" id="PF01370">
    <property type="entry name" value="Epimerase"/>
    <property type="match status" value="1"/>
</dbReference>
<name>A0ABQ6R558_9BACT</name>
<dbReference type="InterPro" id="IPR036291">
    <property type="entry name" value="NAD(P)-bd_dom_sf"/>
</dbReference>
<sequence length="288" mass="30163">MGGPCAEQPLPGIAEGMTAPLLLLGCGYTLTRFAVAEARAGREVLATTREASRRAVLEGAGVQVVSLDEALSRTAGAHVVDSVPPDAGLDARFAQALSRSRPSRLVYLSSTGVYGSARGRVDESTPVDTTSATSRARLEAEALFLPLGASVLRIAGIYGPGRGTAGRLKAGTLRIPESGGGRLSRIHVDDLVEAVRVVLERGAPGEVYCVADRRPATQEETASWLCQHLGLPMPPRVPLASLHESLRGDRAISAAKLEALGWTPRHPDFTTGFLAAMEEEARGSALPG</sequence>
<dbReference type="Proteomes" id="UP001342631">
    <property type="component" value="Unassembled WGS sequence"/>
</dbReference>
<dbReference type="InterPro" id="IPR051783">
    <property type="entry name" value="NAD(P)-dependent_oxidoreduct"/>
</dbReference>
<evidence type="ECO:0000313" key="2">
    <source>
        <dbReference type="EMBL" id="GMU11450.1"/>
    </source>
</evidence>
<comment type="caution">
    <text evidence="2">The sequence shown here is derived from an EMBL/GenBank/DDBJ whole genome shotgun (WGS) entry which is preliminary data.</text>
</comment>
<accession>A0ABQ6R558</accession>
<keyword evidence="3" id="KW-1185">Reference proteome</keyword>